<sequence length="82" mass="8737">MSEACSVGLPEALSHNPGSFTLSHMLANMEIPAGDTSSSPVTQDFADTEACFVLVEGKIVARLIIRDDCDVLARLCGGVWLR</sequence>
<gene>
    <name evidence="1" type="ORF">G6N76_14070</name>
</gene>
<name>A0A6M1RTN3_9HYPH</name>
<evidence type="ECO:0000313" key="2">
    <source>
        <dbReference type="Proteomes" id="UP000477849"/>
    </source>
</evidence>
<comment type="caution">
    <text evidence="1">The sequence shown here is derived from an EMBL/GenBank/DDBJ whole genome shotgun (WGS) entry which is preliminary data.</text>
</comment>
<organism evidence="1 2">
    <name type="scientific">Rhizobium daejeonense</name>
    <dbReference type="NCBI Taxonomy" id="240521"/>
    <lineage>
        <taxon>Bacteria</taxon>
        <taxon>Pseudomonadati</taxon>
        <taxon>Pseudomonadota</taxon>
        <taxon>Alphaproteobacteria</taxon>
        <taxon>Hyphomicrobiales</taxon>
        <taxon>Rhizobiaceae</taxon>
        <taxon>Rhizobium/Agrobacterium group</taxon>
        <taxon>Rhizobium</taxon>
    </lineage>
</organism>
<keyword evidence="2" id="KW-1185">Reference proteome</keyword>
<accession>A0A6M1RTN3</accession>
<dbReference type="RefSeq" id="WP_163903072.1">
    <property type="nucleotide sequence ID" value="NZ_CP048427.1"/>
</dbReference>
<evidence type="ECO:0000313" key="1">
    <source>
        <dbReference type="EMBL" id="NGO64792.1"/>
    </source>
</evidence>
<proteinExistence type="predicted"/>
<dbReference type="EMBL" id="JAAKZH010000004">
    <property type="protein sequence ID" value="NGO64792.1"/>
    <property type="molecule type" value="Genomic_DNA"/>
</dbReference>
<dbReference type="AlphaFoldDB" id="A0A6M1RTN3"/>
<reference evidence="1 2" key="1">
    <citation type="submission" date="2020-02" db="EMBL/GenBank/DDBJ databases">
        <title>Genome sequence of the type strain CCBAU10050 of Rhizobium daejeonense.</title>
        <authorList>
            <person name="Gao J."/>
            <person name="Sun J."/>
        </authorList>
    </citation>
    <scope>NUCLEOTIDE SEQUENCE [LARGE SCALE GENOMIC DNA]</scope>
    <source>
        <strain evidence="1 2">CCBAU10050</strain>
    </source>
</reference>
<protein>
    <submittedName>
        <fullName evidence="1">Uncharacterized protein</fullName>
    </submittedName>
</protein>
<dbReference type="Proteomes" id="UP000477849">
    <property type="component" value="Unassembled WGS sequence"/>
</dbReference>